<feature type="compositionally biased region" description="Basic and acidic residues" evidence="7">
    <location>
        <begin position="28"/>
        <end position="39"/>
    </location>
</feature>
<evidence type="ECO:0000256" key="7">
    <source>
        <dbReference type="SAM" id="MobiDB-lite"/>
    </source>
</evidence>
<dbReference type="Proteomes" id="UP000760472">
    <property type="component" value="Unassembled WGS sequence"/>
</dbReference>
<accession>A0ABS2WE48</accession>
<dbReference type="PANTHER" id="PTHR33217:SF5">
    <property type="entry name" value="MUTATOR FAMILY TRANSPOSASE"/>
    <property type="match status" value="1"/>
</dbReference>
<organism evidence="8 9">
    <name type="scientific">Amphritea pacifica</name>
    <dbReference type="NCBI Taxonomy" id="2811233"/>
    <lineage>
        <taxon>Bacteria</taxon>
        <taxon>Pseudomonadati</taxon>
        <taxon>Pseudomonadota</taxon>
        <taxon>Gammaproteobacteria</taxon>
        <taxon>Oceanospirillales</taxon>
        <taxon>Oceanospirillaceae</taxon>
        <taxon>Amphritea</taxon>
    </lineage>
</organism>
<sequence length="84" mass="9735">ESDLNDFRRMLTKVTVETALNAELDEHLGYDRHGKRPSDNSRNGYSSKTLRTEDGQFEIDAPRDRDGSFEPKLVKKQQTRFTSM</sequence>
<comment type="caution">
    <text evidence="8">The sequence shown here is derived from an EMBL/GenBank/DDBJ whole genome shotgun (WGS) entry which is preliminary data.</text>
</comment>
<keyword evidence="9" id="KW-1185">Reference proteome</keyword>
<comment type="similarity">
    <text evidence="2 6">Belongs to the transposase mutator family.</text>
</comment>
<keyword evidence="4 6" id="KW-0238">DNA-binding</keyword>
<protein>
    <recommendedName>
        <fullName evidence="6">Mutator family transposase</fullName>
    </recommendedName>
</protein>
<keyword evidence="3 6" id="KW-0815">Transposition</keyword>
<evidence type="ECO:0000256" key="6">
    <source>
        <dbReference type="RuleBase" id="RU365089"/>
    </source>
</evidence>
<feature type="compositionally biased region" description="Basic and acidic residues" evidence="7">
    <location>
        <begin position="50"/>
        <end position="73"/>
    </location>
</feature>
<keyword evidence="6" id="KW-0814">Transposable element</keyword>
<dbReference type="Pfam" id="PF00872">
    <property type="entry name" value="Transposase_mut"/>
    <property type="match status" value="1"/>
</dbReference>
<comment type="function">
    <text evidence="1 6">Required for the transposition of the insertion element.</text>
</comment>
<feature type="non-terminal residue" evidence="8">
    <location>
        <position position="84"/>
    </location>
</feature>
<dbReference type="InterPro" id="IPR001207">
    <property type="entry name" value="Transposase_mutator"/>
</dbReference>
<feature type="compositionally biased region" description="Polar residues" evidence="7">
    <location>
        <begin position="40"/>
        <end position="49"/>
    </location>
</feature>
<keyword evidence="5 6" id="KW-0233">DNA recombination</keyword>
<reference evidence="8 9" key="1">
    <citation type="submission" date="2021-02" db="EMBL/GenBank/DDBJ databases">
        <title>A novel species of genus Amphritea isolated from a fishpond in China.</title>
        <authorList>
            <person name="Lu H."/>
        </authorList>
    </citation>
    <scope>NUCLEOTIDE SEQUENCE [LARGE SCALE GENOMIC DNA]</scope>
    <source>
        <strain evidence="8 9">RP18W</strain>
    </source>
</reference>
<evidence type="ECO:0000256" key="5">
    <source>
        <dbReference type="ARBA" id="ARBA00023172"/>
    </source>
</evidence>
<evidence type="ECO:0000256" key="3">
    <source>
        <dbReference type="ARBA" id="ARBA00022578"/>
    </source>
</evidence>
<dbReference type="RefSeq" id="WP_205214600.1">
    <property type="nucleotide sequence ID" value="NZ_JAFFZP010000198.1"/>
</dbReference>
<evidence type="ECO:0000256" key="1">
    <source>
        <dbReference type="ARBA" id="ARBA00002190"/>
    </source>
</evidence>
<proteinExistence type="inferred from homology"/>
<dbReference type="PANTHER" id="PTHR33217">
    <property type="entry name" value="TRANSPOSASE FOR INSERTION SEQUENCE ELEMENT IS1081"/>
    <property type="match status" value="1"/>
</dbReference>
<feature type="non-terminal residue" evidence="8">
    <location>
        <position position="1"/>
    </location>
</feature>
<evidence type="ECO:0000256" key="4">
    <source>
        <dbReference type="ARBA" id="ARBA00023125"/>
    </source>
</evidence>
<evidence type="ECO:0000313" key="9">
    <source>
        <dbReference type="Proteomes" id="UP000760472"/>
    </source>
</evidence>
<evidence type="ECO:0000256" key="2">
    <source>
        <dbReference type="ARBA" id="ARBA00010961"/>
    </source>
</evidence>
<dbReference type="EMBL" id="JAFFZP010000198">
    <property type="protein sequence ID" value="MBN0990002.1"/>
    <property type="molecule type" value="Genomic_DNA"/>
</dbReference>
<gene>
    <name evidence="8" type="ORF">JW498_21900</name>
</gene>
<name>A0ABS2WE48_9GAMM</name>
<evidence type="ECO:0000313" key="8">
    <source>
        <dbReference type="EMBL" id="MBN0990002.1"/>
    </source>
</evidence>
<feature type="region of interest" description="Disordered" evidence="7">
    <location>
        <begin position="28"/>
        <end position="84"/>
    </location>
</feature>